<evidence type="ECO:0000313" key="9">
    <source>
        <dbReference type="Proteomes" id="UP000095038"/>
    </source>
</evidence>
<dbReference type="InterPro" id="IPR018103">
    <property type="entry name" value="Translation_control_tumour_CS"/>
</dbReference>
<evidence type="ECO:0000256" key="4">
    <source>
        <dbReference type="ARBA" id="ARBA00023212"/>
    </source>
</evidence>
<dbReference type="GO" id="GO:0005737">
    <property type="term" value="C:cytoplasm"/>
    <property type="evidence" value="ECO:0007669"/>
    <property type="project" value="TreeGrafter"/>
</dbReference>
<dbReference type="STRING" id="1344418.A0A1D2VND9"/>
<dbReference type="OrthoDB" id="10248936at2759"/>
<dbReference type="AlphaFoldDB" id="A0A1D2VND9"/>
<dbReference type="GeneID" id="30966355"/>
<dbReference type="InterPro" id="IPR011323">
    <property type="entry name" value="Mss4/transl-control_tumour"/>
</dbReference>
<dbReference type="InParanoid" id="A0A1D2VND9"/>
<feature type="domain" description="TCTP" evidence="7">
    <location>
        <begin position="1"/>
        <end position="167"/>
    </location>
</feature>
<dbReference type="Proteomes" id="UP000095038">
    <property type="component" value="Unassembled WGS sequence"/>
</dbReference>
<comment type="function">
    <text evidence="5">Involved in protein synthesis. Involved in microtubule stabilization.</text>
</comment>
<evidence type="ECO:0000256" key="1">
    <source>
        <dbReference type="ARBA" id="ARBA00004245"/>
    </source>
</evidence>
<dbReference type="PROSITE" id="PS01002">
    <property type="entry name" value="TCTP_1"/>
    <property type="match status" value="1"/>
</dbReference>
<accession>A0A1D2VND9</accession>
<dbReference type="FunCoup" id="A0A1D2VND9">
    <property type="interactions" value="881"/>
</dbReference>
<dbReference type="InterPro" id="IPR018105">
    <property type="entry name" value="Translational_control_tumour_p"/>
</dbReference>
<dbReference type="PANTHER" id="PTHR11991:SF0">
    <property type="entry name" value="TRANSLATIONALLY-CONTROLLED TUMOR PROTEIN"/>
    <property type="match status" value="1"/>
</dbReference>
<name>A0A1D2VND9_9ASCO</name>
<proteinExistence type="inferred from homology"/>
<keyword evidence="4" id="KW-0963">Cytoplasm</keyword>
<protein>
    <recommendedName>
        <fullName evidence="2">Translationally-controlled tumor protein homolog</fullName>
    </recommendedName>
</protein>
<evidence type="ECO:0000259" key="7">
    <source>
        <dbReference type="PROSITE" id="PS51797"/>
    </source>
</evidence>
<dbReference type="InterPro" id="IPR011057">
    <property type="entry name" value="Mss4-like_sf"/>
</dbReference>
<dbReference type="Pfam" id="PF00838">
    <property type="entry name" value="TCTP"/>
    <property type="match status" value="1"/>
</dbReference>
<evidence type="ECO:0000313" key="8">
    <source>
        <dbReference type="EMBL" id="ODV63128.1"/>
    </source>
</evidence>
<dbReference type="Gene3D" id="2.170.150.10">
    <property type="entry name" value="Metal Binding Protein, Guanine Nucleotide Exchange Factor, Chain A"/>
    <property type="match status" value="1"/>
</dbReference>
<dbReference type="PRINTS" id="PR01653">
    <property type="entry name" value="TCTPROTEIN"/>
</dbReference>
<dbReference type="EMBL" id="KV454476">
    <property type="protein sequence ID" value="ODV63128.1"/>
    <property type="molecule type" value="Genomic_DNA"/>
</dbReference>
<gene>
    <name evidence="8" type="ORF">ASCRUDRAFT_74515</name>
</gene>
<dbReference type="SUPFAM" id="SSF51316">
    <property type="entry name" value="Mss4-like"/>
    <property type="match status" value="1"/>
</dbReference>
<evidence type="ECO:0000256" key="2">
    <source>
        <dbReference type="ARBA" id="ARBA00014759"/>
    </source>
</evidence>
<sequence>MLIFKDIITSDEVLSDAYDLNLVDNVVYEVNCQMIQVKPGADVDIGANPSAEDAGEELEDGVETVNNIVNSFRLQSTGFDKKSYLTHLKAYMKVIKAKLADQPEEQKAFEKGASVYAKKIIKNFKDFDFYTTESMNPDGMVILLNYREDGTTPYVIVWKHGLVSEKI</sequence>
<reference evidence="9" key="1">
    <citation type="submission" date="2016-05" db="EMBL/GenBank/DDBJ databases">
        <title>Comparative genomics of biotechnologically important yeasts.</title>
        <authorList>
            <consortium name="DOE Joint Genome Institute"/>
            <person name="Riley R."/>
            <person name="Haridas S."/>
            <person name="Wolfe K.H."/>
            <person name="Lopes M.R."/>
            <person name="Hittinger C.T."/>
            <person name="Goker M."/>
            <person name="Salamov A."/>
            <person name="Wisecaver J."/>
            <person name="Long T.M."/>
            <person name="Aerts A.L."/>
            <person name="Barry K."/>
            <person name="Choi C."/>
            <person name="Clum A."/>
            <person name="Coughlan A.Y."/>
            <person name="Deshpande S."/>
            <person name="Douglass A.P."/>
            <person name="Hanson S.J."/>
            <person name="Klenk H.-P."/>
            <person name="Labutti K."/>
            <person name="Lapidus A."/>
            <person name="Lindquist E."/>
            <person name="Lipzen A."/>
            <person name="Meier-Kolthoff J.P."/>
            <person name="Ohm R.A."/>
            <person name="Otillar R.P."/>
            <person name="Pangilinan J."/>
            <person name="Peng Y."/>
            <person name="Rokas A."/>
            <person name="Rosa C.A."/>
            <person name="Scheuner C."/>
            <person name="Sibirny A.A."/>
            <person name="Slot J.C."/>
            <person name="Stielow J.B."/>
            <person name="Sun H."/>
            <person name="Kurtzman C.P."/>
            <person name="Blackwell M."/>
            <person name="Grigoriev I.V."/>
            <person name="Jeffries T.W."/>
        </authorList>
    </citation>
    <scope>NUCLEOTIDE SEQUENCE [LARGE SCALE GENOMIC DNA]</scope>
    <source>
        <strain evidence="9">DSM 1968</strain>
    </source>
</reference>
<evidence type="ECO:0000256" key="6">
    <source>
        <dbReference type="PROSITE-ProRule" id="PRU01133"/>
    </source>
</evidence>
<dbReference type="GO" id="GO:0005509">
    <property type="term" value="F:calcium ion binding"/>
    <property type="evidence" value="ECO:0007669"/>
    <property type="project" value="TreeGrafter"/>
</dbReference>
<evidence type="ECO:0000256" key="3">
    <source>
        <dbReference type="ARBA" id="ARBA00022701"/>
    </source>
</evidence>
<organism evidence="8 9">
    <name type="scientific">Ascoidea rubescens DSM 1968</name>
    <dbReference type="NCBI Taxonomy" id="1344418"/>
    <lineage>
        <taxon>Eukaryota</taxon>
        <taxon>Fungi</taxon>
        <taxon>Dikarya</taxon>
        <taxon>Ascomycota</taxon>
        <taxon>Saccharomycotina</taxon>
        <taxon>Saccharomycetes</taxon>
        <taxon>Ascoideaceae</taxon>
        <taxon>Ascoidea</taxon>
    </lineage>
</organism>
<keyword evidence="3" id="KW-0493">Microtubule</keyword>
<dbReference type="PANTHER" id="PTHR11991">
    <property type="entry name" value="TRANSLATIONALLY CONTROLLED TUMOR PROTEIN-RELATED"/>
    <property type="match status" value="1"/>
</dbReference>
<comment type="subcellular location">
    <subcellularLocation>
        <location evidence="1">Cytoplasm</location>
        <location evidence="1">Cytoskeleton</location>
    </subcellularLocation>
</comment>
<dbReference type="PROSITE" id="PS51797">
    <property type="entry name" value="TCTP_3"/>
    <property type="match status" value="1"/>
</dbReference>
<dbReference type="FunFam" id="2.170.150.10:FF:000002">
    <property type="entry name" value="Translationally-controlled tumor protein homolog"/>
    <property type="match status" value="1"/>
</dbReference>
<keyword evidence="4" id="KW-0206">Cytoskeleton</keyword>
<keyword evidence="9" id="KW-1185">Reference proteome</keyword>
<evidence type="ECO:0000256" key="5">
    <source>
        <dbReference type="ARBA" id="ARBA00024683"/>
    </source>
</evidence>
<dbReference type="InterPro" id="IPR034737">
    <property type="entry name" value="TCTP"/>
</dbReference>
<dbReference type="RefSeq" id="XP_020049435.1">
    <property type="nucleotide sequence ID" value="XM_020192719.1"/>
</dbReference>
<comment type="similarity">
    <text evidence="6">Belongs to the TCTP family.</text>
</comment>
<dbReference type="GO" id="GO:0005874">
    <property type="term" value="C:microtubule"/>
    <property type="evidence" value="ECO:0007669"/>
    <property type="project" value="UniProtKB-KW"/>
</dbReference>